<keyword evidence="7" id="KW-1185">Reference proteome</keyword>
<feature type="domain" description="Methyltransferase small" evidence="4">
    <location>
        <begin position="679"/>
        <end position="730"/>
    </location>
</feature>
<evidence type="ECO:0000313" key="7">
    <source>
        <dbReference type="Proteomes" id="UP000724686"/>
    </source>
</evidence>
<reference evidence="6 7" key="1">
    <citation type="submission" date="2021-02" db="EMBL/GenBank/DDBJ databases">
        <title>Leptospira ainlahdjerensis sp. nov., Leptospira ainazelensis sp. nov., Leptospira abararensis sp. nov. and Leptospira chreensis sp. nov., four new species isolated from water sources in Algeria.</title>
        <authorList>
            <person name="Amara Korba A."/>
            <person name="Kainiu M."/>
            <person name="Vincent A.T."/>
            <person name="Mariet J.-F."/>
            <person name="Veyrier F.J."/>
            <person name="Goarant C."/>
            <person name="Picardeau M."/>
        </authorList>
    </citation>
    <scope>NUCLEOTIDE SEQUENCE [LARGE SCALE GENOMIC DNA]</scope>
    <source>
        <strain evidence="6 7">201903070</strain>
    </source>
</reference>
<keyword evidence="1 6" id="KW-0489">Methyltransferase</keyword>
<dbReference type="EMBL" id="JAFFPU010000069">
    <property type="protein sequence ID" value="MBM9578925.1"/>
    <property type="molecule type" value="Genomic_DNA"/>
</dbReference>
<evidence type="ECO:0000256" key="1">
    <source>
        <dbReference type="ARBA" id="ARBA00022603"/>
    </source>
</evidence>
<dbReference type="CDD" id="cd02440">
    <property type="entry name" value="AdoMet_MTases"/>
    <property type="match status" value="1"/>
</dbReference>
<dbReference type="InterPro" id="IPR041047">
    <property type="entry name" value="LPD1"/>
</dbReference>
<proteinExistence type="predicted"/>
<gene>
    <name evidence="6" type="ORF">JWG45_17405</name>
</gene>
<feature type="compositionally biased region" description="Basic and acidic residues" evidence="3">
    <location>
        <begin position="84"/>
        <end position="102"/>
    </location>
</feature>
<accession>A0ABS2UEY0</accession>
<evidence type="ECO:0000256" key="2">
    <source>
        <dbReference type="ARBA" id="ARBA00022691"/>
    </source>
</evidence>
<dbReference type="InterPro" id="IPR002052">
    <property type="entry name" value="DNA_methylase_N6_adenine_CS"/>
</dbReference>
<dbReference type="GO" id="GO:0008168">
    <property type="term" value="F:methyltransferase activity"/>
    <property type="evidence" value="ECO:0007669"/>
    <property type="project" value="UniProtKB-KW"/>
</dbReference>
<sequence>MSSIREVVKSTLLVLKSNEKPVGWPSTHADGSVWRKVKPSGEKGAWAMINAPSRSRASKLIADTVKNTEHSSKATIKNNESPPIEEKTFNRSSENKQKREKQISPSEPSLFDIAPKTEKKFVNQNFKPSYFPESIRSLEDYILQVKNSLIDAGLNNRALEFGELADREGNNLNSLLNISYKFVSITSENVNKIIRSLISAKVHESKRSLSEAMLGNDNAAGKHEVEKTSNSTLTANTLSGVVSQLQDSNLTLVESQFVERLKESVDKKQIAPSISVKINDALSKLVQKEPSIVLKIIRNYISDSLLKYNEKNKPKPIEDDSPVKRAVVSAKFRNLADAMEESIRNKESPPISKQNLTYRRARIADSMYEDAKKMRDIQSALRGIAEEVGLGTFPENLKRIKSKKDIEQILNVSRSLDNYRIQRHTQDQKPLTEKLSVWFRKLEPRFIAEKKTDRISVSGSNKIYGHNLNWAYKNGLISKSELEEASKVQRTLPSGEAEFIDTSNLEEAESLKRLMDKINKIEQCLYARPAKPNTKKPVIIEGNPYELYFKGNPYPNYNERALAVLRLGLTTFEQVHEAGQYLRTLIAKNKSGGSDPKKAEIRNLERDLIGGKIPGFFPTPKPLAQRLIIEADIKPGMDVLEPSAGKGDLAETITEETGIHPDTIEPVYSLKNILQAKGYTVVADDFLDFVDKRYDRILMNPPFENGNDIRHVKHAYSLLKPGGKLVAIMSEGPFFRQDHRSQEFREWLSEKGGASEKLPEGSFKGKDSFRQTGVSTRLVTLTKHSDDILYEKNMNGGISRTFLDSYQPELNVSNRGVASNSKDWTLKFPIDGDKLGDWPLLFKTKTEAIDQGKRSKRLYQKYFSEPEEYEKIVKPADSNTLSQAMIGNQNAKGKHDTNPISEFKEKILPQNPNFKKDSYKEKIREIVKLAKKEITRDHVQPLLDEREKNKEFKDTNERIPGSKKELAALSKILSLSEIESLDPVTAERVVKKERVLPAFDFKVYKDRGEEPGLVYLKSKLYESIASKPVDSEYARRKYVQLLNKLITPILNAKTLNEIEDYAYSFYEISTYSQFGKLTTELSSLRREISDPNFNSNSIGEIKSKYLDRIASIVPGAEVLVEKILSGTLKDIGPIRKEADAFVKKSAFQSKKDPELIVFGSVFGDKLFNMLHKRSEAGLNAWNQAGLYNPLTEEEATTRYEKFQKQFEIRNRELIADFQKRYPTFEKFFKDNYRNDPERKIQAENKYKDLLTPKFPPSREKWAETPKNRVRDSDWSWTEKSKSDVPKTIQNKTPRRSPLDVMIRQNGRTIHENEISTEGLTKFWGFKSVQFGNYMDDVSSRDHITRFVSALKDLEDALEIDIHKTVEKSGLSMAFGARGKPGQTAHYEPGYKIINITKTKGDGSIAHEFGHFLDHFASGLEYSRNHEYFISSGTDGPLAKEARKLLEVMQVNPDGKKTSFYSKAVQTGVKELSKSYELFARAFESYVDDKLSNKNMINNYLVSPTSVEDLGSVPPDQYQLIMFPQGEERVRINLAFDEFMNDLKKVKHVEKSFDSNSPRISSILENYLTISDIVKKAKK</sequence>
<dbReference type="Gene3D" id="3.40.50.150">
    <property type="entry name" value="Vaccinia Virus protein VP39"/>
    <property type="match status" value="1"/>
</dbReference>
<dbReference type="PRINTS" id="PR00507">
    <property type="entry name" value="N12N6MTFRASE"/>
</dbReference>
<dbReference type="PROSITE" id="PS00092">
    <property type="entry name" value="N6_MTASE"/>
    <property type="match status" value="1"/>
</dbReference>
<comment type="caution">
    <text evidence="6">The sequence shown here is derived from an EMBL/GenBank/DDBJ whole genome shotgun (WGS) entry which is preliminary data.</text>
</comment>
<keyword evidence="1 6" id="KW-0808">Transferase</keyword>
<feature type="region of interest" description="Disordered" evidence="3">
    <location>
        <begin position="1272"/>
        <end position="1294"/>
    </location>
</feature>
<dbReference type="GO" id="GO:0032259">
    <property type="term" value="P:methylation"/>
    <property type="evidence" value="ECO:0007669"/>
    <property type="project" value="UniProtKB-KW"/>
</dbReference>
<dbReference type="SUPFAM" id="SSF53335">
    <property type="entry name" value="S-adenosyl-L-methionine-dependent methyltransferases"/>
    <property type="match status" value="1"/>
</dbReference>
<name>A0ABS2UEY0_9LEPT</name>
<dbReference type="InterPro" id="IPR029063">
    <property type="entry name" value="SAM-dependent_MTases_sf"/>
</dbReference>
<evidence type="ECO:0000256" key="3">
    <source>
        <dbReference type="SAM" id="MobiDB-lite"/>
    </source>
</evidence>
<protein>
    <submittedName>
        <fullName evidence="6">Methyltransferase</fullName>
    </submittedName>
</protein>
<feature type="region of interest" description="Disordered" evidence="3">
    <location>
        <begin position="67"/>
        <end position="109"/>
    </location>
</feature>
<evidence type="ECO:0000313" key="6">
    <source>
        <dbReference type="EMBL" id="MBM9578925.1"/>
    </source>
</evidence>
<dbReference type="Pfam" id="PF18796">
    <property type="entry name" value="LPD1"/>
    <property type="match status" value="1"/>
</dbReference>
<evidence type="ECO:0000259" key="5">
    <source>
        <dbReference type="Pfam" id="PF18796"/>
    </source>
</evidence>
<organism evidence="6 7">
    <name type="scientific">Leptospira ainlahdjerensis</name>
    <dbReference type="NCBI Taxonomy" id="2810033"/>
    <lineage>
        <taxon>Bacteria</taxon>
        <taxon>Pseudomonadati</taxon>
        <taxon>Spirochaetota</taxon>
        <taxon>Spirochaetia</taxon>
        <taxon>Leptospirales</taxon>
        <taxon>Leptospiraceae</taxon>
        <taxon>Leptospira</taxon>
    </lineage>
</organism>
<feature type="compositionally biased region" description="Basic and acidic residues" evidence="3">
    <location>
        <begin position="1272"/>
        <end position="1284"/>
    </location>
</feature>
<dbReference type="InterPro" id="IPR007848">
    <property type="entry name" value="Small_mtfrase_dom"/>
</dbReference>
<dbReference type="Pfam" id="PF05175">
    <property type="entry name" value="MTS"/>
    <property type="match status" value="1"/>
</dbReference>
<dbReference type="Proteomes" id="UP000724686">
    <property type="component" value="Unassembled WGS sequence"/>
</dbReference>
<feature type="domain" description="Large polyvalent protein-associated" evidence="5">
    <location>
        <begin position="1472"/>
        <end position="1544"/>
    </location>
</feature>
<keyword evidence="2" id="KW-0949">S-adenosyl-L-methionine</keyword>
<evidence type="ECO:0000259" key="4">
    <source>
        <dbReference type="Pfam" id="PF05175"/>
    </source>
</evidence>